<dbReference type="PANTHER" id="PTHR47932">
    <property type="entry name" value="ATPASE EXPRESSION PROTEIN 3"/>
    <property type="match status" value="1"/>
</dbReference>
<feature type="repeat" description="PPR" evidence="3">
    <location>
        <begin position="523"/>
        <end position="564"/>
    </location>
</feature>
<dbReference type="SUPFAM" id="SSF48452">
    <property type="entry name" value="TPR-like"/>
    <property type="match status" value="1"/>
</dbReference>
<proteinExistence type="predicted"/>
<organism evidence="4 5">
    <name type="scientific">Aegilops tauschii subsp. strangulata</name>
    <name type="common">Goatgrass</name>
    <dbReference type="NCBI Taxonomy" id="200361"/>
    <lineage>
        <taxon>Eukaryota</taxon>
        <taxon>Viridiplantae</taxon>
        <taxon>Streptophyta</taxon>
        <taxon>Embryophyta</taxon>
        <taxon>Tracheophyta</taxon>
        <taxon>Spermatophyta</taxon>
        <taxon>Magnoliopsida</taxon>
        <taxon>Liliopsida</taxon>
        <taxon>Poales</taxon>
        <taxon>Poaceae</taxon>
        <taxon>BOP clade</taxon>
        <taxon>Pooideae</taxon>
        <taxon>Triticodae</taxon>
        <taxon>Triticeae</taxon>
        <taxon>Triticinae</taxon>
        <taxon>Aegilops</taxon>
    </lineage>
</organism>
<reference evidence="5" key="1">
    <citation type="journal article" date="2014" name="Science">
        <title>Ancient hybridizations among the ancestral genomes of bread wheat.</title>
        <authorList>
            <consortium name="International Wheat Genome Sequencing Consortium,"/>
            <person name="Marcussen T."/>
            <person name="Sandve S.R."/>
            <person name="Heier L."/>
            <person name="Spannagl M."/>
            <person name="Pfeifer M."/>
            <person name="Jakobsen K.S."/>
            <person name="Wulff B.B."/>
            <person name="Steuernagel B."/>
            <person name="Mayer K.F."/>
            <person name="Olsen O.A."/>
        </authorList>
    </citation>
    <scope>NUCLEOTIDE SEQUENCE [LARGE SCALE GENOMIC DNA]</scope>
    <source>
        <strain evidence="5">cv. AL8/78</strain>
    </source>
</reference>
<dbReference type="Pfam" id="PF13041">
    <property type="entry name" value="PPR_2"/>
    <property type="match status" value="6"/>
</dbReference>
<feature type="repeat" description="PPR" evidence="3">
    <location>
        <begin position="313"/>
        <end position="347"/>
    </location>
</feature>
<dbReference type="EnsemblPlants" id="AET2Gv20601300.37">
    <property type="protein sequence ID" value="AET2Gv20601300.37"/>
    <property type="gene ID" value="AET2Gv20601300"/>
</dbReference>
<feature type="repeat" description="PPR" evidence="3">
    <location>
        <begin position="243"/>
        <end position="277"/>
    </location>
</feature>
<reference evidence="4" key="5">
    <citation type="journal article" date="2021" name="G3 (Bethesda)">
        <title>Aegilops tauschii genome assembly Aet v5.0 features greater sequence contiguity and improved annotation.</title>
        <authorList>
            <person name="Wang L."/>
            <person name="Zhu T."/>
            <person name="Rodriguez J.C."/>
            <person name="Deal K.R."/>
            <person name="Dubcovsky J."/>
            <person name="McGuire P.E."/>
            <person name="Lux T."/>
            <person name="Spannagl M."/>
            <person name="Mayer K.F.X."/>
            <person name="Baldrich P."/>
            <person name="Meyers B.C."/>
            <person name="Huo N."/>
            <person name="Gu Y.Q."/>
            <person name="Zhou H."/>
            <person name="Devos K.M."/>
            <person name="Bennetzen J.L."/>
            <person name="Unver T."/>
            <person name="Budak H."/>
            <person name="Gulick P.J."/>
            <person name="Galiba G."/>
            <person name="Kalapos B."/>
            <person name="Nelson D.R."/>
            <person name="Li P."/>
            <person name="You F.M."/>
            <person name="Luo M.C."/>
            <person name="Dvorak J."/>
        </authorList>
    </citation>
    <scope>NUCLEOTIDE SEQUENCE [LARGE SCALE GENOMIC DNA]</scope>
    <source>
        <strain evidence="4">cv. AL8/78</strain>
    </source>
</reference>
<feature type="repeat" description="PPR" evidence="3">
    <location>
        <begin position="278"/>
        <end position="312"/>
    </location>
</feature>
<name>A0A453BR90_AEGTS</name>
<feature type="repeat" description="PPR" evidence="3">
    <location>
        <begin position="348"/>
        <end position="382"/>
    </location>
</feature>
<dbReference type="NCBIfam" id="TIGR00756">
    <property type="entry name" value="PPR"/>
    <property type="match status" value="11"/>
</dbReference>
<evidence type="ECO:0000256" key="1">
    <source>
        <dbReference type="ARBA" id="ARBA00022737"/>
    </source>
</evidence>
<dbReference type="InterPro" id="IPR011990">
    <property type="entry name" value="TPR-like_helical_dom_sf"/>
</dbReference>
<dbReference type="GO" id="GO:0003729">
    <property type="term" value="F:mRNA binding"/>
    <property type="evidence" value="ECO:0007669"/>
    <property type="project" value="TreeGrafter"/>
</dbReference>
<feature type="repeat" description="PPR" evidence="3">
    <location>
        <begin position="565"/>
        <end position="599"/>
    </location>
</feature>
<dbReference type="Gene3D" id="1.25.40.10">
    <property type="entry name" value="Tetratricopeptide repeat domain"/>
    <property type="match status" value="6"/>
</dbReference>
<reference evidence="4" key="4">
    <citation type="submission" date="2019-03" db="UniProtKB">
        <authorList>
            <consortium name="EnsemblPlants"/>
        </authorList>
    </citation>
    <scope>IDENTIFICATION</scope>
</reference>
<evidence type="ECO:0000313" key="5">
    <source>
        <dbReference type="Proteomes" id="UP000015105"/>
    </source>
</evidence>
<dbReference type="PROSITE" id="PS51375">
    <property type="entry name" value="PPR"/>
    <property type="match status" value="12"/>
</dbReference>
<dbReference type="InterPro" id="IPR002885">
    <property type="entry name" value="PPR_rpt"/>
</dbReference>
<reference evidence="4" key="3">
    <citation type="journal article" date="2017" name="Nature">
        <title>Genome sequence of the progenitor of the wheat D genome Aegilops tauschii.</title>
        <authorList>
            <person name="Luo M.C."/>
            <person name="Gu Y.Q."/>
            <person name="Puiu D."/>
            <person name="Wang H."/>
            <person name="Twardziok S.O."/>
            <person name="Deal K.R."/>
            <person name="Huo N."/>
            <person name="Zhu T."/>
            <person name="Wang L."/>
            <person name="Wang Y."/>
            <person name="McGuire P.E."/>
            <person name="Liu S."/>
            <person name="Long H."/>
            <person name="Ramasamy R.K."/>
            <person name="Rodriguez J.C."/>
            <person name="Van S.L."/>
            <person name="Yuan L."/>
            <person name="Wang Z."/>
            <person name="Xia Z."/>
            <person name="Xiao L."/>
            <person name="Anderson O.D."/>
            <person name="Ouyang S."/>
            <person name="Liang Y."/>
            <person name="Zimin A.V."/>
            <person name="Pertea G."/>
            <person name="Qi P."/>
            <person name="Bennetzen J.L."/>
            <person name="Dai X."/>
            <person name="Dawson M.W."/>
            <person name="Muller H.G."/>
            <person name="Kugler K."/>
            <person name="Rivarola-Duarte L."/>
            <person name="Spannagl M."/>
            <person name="Mayer K.F.X."/>
            <person name="Lu F.H."/>
            <person name="Bevan M.W."/>
            <person name="Leroy P."/>
            <person name="Li P."/>
            <person name="You F.M."/>
            <person name="Sun Q."/>
            <person name="Liu Z."/>
            <person name="Lyons E."/>
            <person name="Wicker T."/>
            <person name="Salzberg S.L."/>
            <person name="Devos K.M."/>
            <person name="Dvorak J."/>
        </authorList>
    </citation>
    <scope>NUCLEOTIDE SEQUENCE [LARGE SCALE GENOMIC DNA]</scope>
    <source>
        <strain evidence="4">cv. AL8/78</strain>
    </source>
</reference>
<reference evidence="5" key="2">
    <citation type="journal article" date="2017" name="Nat. Plants">
        <title>The Aegilops tauschii genome reveals multiple impacts of transposons.</title>
        <authorList>
            <person name="Zhao G."/>
            <person name="Zou C."/>
            <person name="Li K."/>
            <person name="Wang K."/>
            <person name="Li T."/>
            <person name="Gao L."/>
            <person name="Zhang X."/>
            <person name="Wang H."/>
            <person name="Yang Z."/>
            <person name="Liu X."/>
            <person name="Jiang W."/>
            <person name="Mao L."/>
            <person name="Kong X."/>
            <person name="Jiao Y."/>
            <person name="Jia J."/>
        </authorList>
    </citation>
    <scope>NUCLEOTIDE SEQUENCE [LARGE SCALE GENOMIC DNA]</scope>
    <source>
        <strain evidence="5">cv. AL8/78</strain>
    </source>
</reference>
<dbReference type="Gramene" id="AET2Gv20601300.37">
    <property type="protein sequence ID" value="AET2Gv20601300.37"/>
    <property type="gene ID" value="AET2Gv20601300"/>
</dbReference>
<protein>
    <recommendedName>
        <fullName evidence="6">Pentacotripeptide-repeat region of PRORP domain-containing protein</fullName>
    </recommendedName>
</protein>
<feature type="repeat" description="PPR" evidence="3">
    <location>
        <begin position="157"/>
        <end position="191"/>
    </location>
</feature>
<keyword evidence="5" id="KW-1185">Reference proteome</keyword>
<evidence type="ECO:0000256" key="2">
    <source>
        <dbReference type="ARBA" id="ARBA00022946"/>
    </source>
</evidence>
<dbReference type="Pfam" id="PF01535">
    <property type="entry name" value="PPR"/>
    <property type="match status" value="1"/>
</dbReference>
<feature type="repeat" description="PPR" evidence="3">
    <location>
        <begin position="488"/>
        <end position="522"/>
    </location>
</feature>
<sequence length="688" mass="76314">ARIRYRRMPGEAAALTAPAYGALIHRLASTGRVDAVHAALASARSALAPASLHPLYVASIRAFARAGRLQAAVDAFERMDLFACPPQAPAYNAIMDALVHAHHHHQAHKVYVRMLAAGLVPDLHTHTIRLRSFCLTARPHIALRFLRTLPDRGCHARPVAYCTVVSGLYAHGHPHDARRLFDEMLQGPVFPDTATFNKVLHDLCKKGDISEAAALLAKGLCECGRLVQAVALVKEMDDYITPDVVTYNTLIRGLCKGYRAQEAAHYLRRMINRGCMPDDFTYNTIIDGYCKMGMMQEATELLKDAVFKGFVPDRVTYCSLINGLCAEGDIERALELFNEAQAKELKPDLVVYNSLIKGLCRQGLILQALQVMNEMSEDGCHPDIWTYNIVINGLCKMGNISDATVVMNDAILKGYLPDVFTFNTLIDGYCKRLKLDGALQLVERMWTYGITPDAITYNSVLNGLCKSGKANEVNETFKEMTLKGCRPNTITYNIMIENFCKSNKLEEASGLIVRMSQEGLAPDAVSFNTLIHGFCRNGEIEGAQLNVQMAESIFEKMVQKGYRPDSYTYRVLIDGSCKTASVDRAYKHLVEMINGGFTPSMATFGRVINTLAVNHQITEAVGVIRVMVRIGVVPEVVDTILSADKKKIAAPKILVEDLMKKGHISYPTYEVLHEGVRDNKLNRKQEQN</sequence>
<dbReference type="Proteomes" id="UP000015105">
    <property type="component" value="Chromosome 2D"/>
</dbReference>
<feature type="repeat" description="PPR" evidence="3">
    <location>
        <begin position="453"/>
        <end position="487"/>
    </location>
</feature>
<evidence type="ECO:0008006" key="6">
    <source>
        <dbReference type="Google" id="ProtNLM"/>
    </source>
</evidence>
<dbReference type="Pfam" id="PF12854">
    <property type="entry name" value="PPR_1"/>
    <property type="match status" value="3"/>
</dbReference>
<feature type="repeat" description="PPR" evidence="3">
    <location>
        <begin position="87"/>
        <end position="121"/>
    </location>
</feature>
<keyword evidence="1" id="KW-0677">Repeat</keyword>
<evidence type="ECO:0000313" key="4">
    <source>
        <dbReference type="EnsemblPlants" id="AET2Gv20601300.37"/>
    </source>
</evidence>
<accession>A0A453BR90</accession>
<keyword evidence="2" id="KW-0809">Transit peptide</keyword>
<feature type="repeat" description="PPR" evidence="3">
    <location>
        <begin position="418"/>
        <end position="452"/>
    </location>
</feature>
<dbReference type="AlphaFoldDB" id="A0A453BR90"/>
<evidence type="ECO:0000256" key="3">
    <source>
        <dbReference type="PROSITE-ProRule" id="PRU00708"/>
    </source>
</evidence>
<dbReference type="PANTHER" id="PTHR47932:SF62">
    <property type="entry name" value="EXPRESSED PROTEIN"/>
    <property type="match status" value="1"/>
</dbReference>
<feature type="repeat" description="PPR" evidence="3">
    <location>
        <begin position="383"/>
        <end position="417"/>
    </location>
</feature>